<feature type="compositionally biased region" description="Polar residues" evidence="1">
    <location>
        <begin position="73"/>
        <end position="86"/>
    </location>
</feature>
<keyword evidence="4" id="KW-1185">Reference proteome</keyword>
<feature type="compositionally biased region" description="Basic and acidic residues" evidence="1">
    <location>
        <begin position="7"/>
        <end position="25"/>
    </location>
</feature>
<organism evidence="3 4">
    <name type="scientific">Gymnopilus junonius</name>
    <name type="common">Spectacular rustgill mushroom</name>
    <name type="synonym">Gymnopilus spectabilis subsp. junonius</name>
    <dbReference type="NCBI Taxonomy" id="109634"/>
    <lineage>
        <taxon>Eukaryota</taxon>
        <taxon>Fungi</taxon>
        <taxon>Dikarya</taxon>
        <taxon>Basidiomycota</taxon>
        <taxon>Agaricomycotina</taxon>
        <taxon>Agaricomycetes</taxon>
        <taxon>Agaricomycetidae</taxon>
        <taxon>Agaricales</taxon>
        <taxon>Agaricineae</taxon>
        <taxon>Hymenogastraceae</taxon>
        <taxon>Gymnopilus</taxon>
    </lineage>
</organism>
<feature type="compositionally biased region" description="Basic and acidic residues" evidence="1">
    <location>
        <begin position="389"/>
        <end position="402"/>
    </location>
</feature>
<dbReference type="AlphaFoldDB" id="A0A9P5NZ46"/>
<dbReference type="SUPFAM" id="SSF48065">
    <property type="entry name" value="DBL homology domain (DH-domain)"/>
    <property type="match status" value="1"/>
</dbReference>
<feature type="region of interest" description="Disordered" evidence="1">
    <location>
        <begin position="575"/>
        <end position="599"/>
    </location>
</feature>
<feature type="compositionally biased region" description="Low complexity" evidence="1">
    <location>
        <begin position="54"/>
        <end position="72"/>
    </location>
</feature>
<dbReference type="InterPro" id="IPR000219">
    <property type="entry name" value="DH_dom"/>
</dbReference>
<dbReference type="Proteomes" id="UP000724874">
    <property type="component" value="Unassembled WGS sequence"/>
</dbReference>
<feature type="region of interest" description="Disordered" evidence="1">
    <location>
        <begin position="387"/>
        <end position="407"/>
    </location>
</feature>
<feature type="domain" description="DH" evidence="2">
    <location>
        <begin position="461"/>
        <end position="514"/>
    </location>
</feature>
<dbReference type="EMBL" id="JADNYJ010000007">
    <property type="protein sequence ID" value="KAF8910183.1"/>
    <property type="molecule type" value="Genomic_DNA"/>
</dbReference>
<comment type="caution">
    <text evidence="3">The sequence shown here is derived from an EMBL/GenBank/DDBJ whole genome shotgun (WGS) entry which is preliminary data.</text>
</comment>
<dbReference type="GO" id="GO:0005085">
    <property type="term" value="F:guanyl-nucleotide exchange factor activity"/>
    <property type="evidence" value="ECO:0007669"/>
    <property type="project" value="InterPro"/>
</dbReference>
<dbReference type="Gene3D" id="1.20.900.10">
    <property type="entry name" value="Dbl homology (DH) domain"/>
    <property type="match status" value="1"/>
</dbReference>
<feature type="region of interest" description="Disordered" evidence="1">
    <location>
        <begin position="1"/>
        <end position="96"/>
    </location>
</feature>
<feature type="region of interest" description="Disordered" evidence="1">
    <location>
        <begin position="522"/>
        <end position="559"/>
    </location>
</feature>
<dbReference type="PROSITE" id="PS50010">
    <property type="entry name" value="DH_2"/>
    <property type="match status" value="1"/>
</dbReference>
<evidence type="ECO:0000313" key="4">
    <source>
        <dbReference type="Proteomes" id="UP000724874"/>
    </source>
</evidence>
<evidence type="ECO:0000313" key="3">
    <source>
        <dbReference type="EMBL" id="KAF8910183.1"/>
    </source>
</evidence>
<feature type="compositionally biased region" description="Basic and acidic residues" evidence="1">
    <location>
        <begin position="203"/>
        <end position="214"/>
    </location>
</feature>
<evidence type="ECO:0000256" key="1">
    <source>
        <dbReference type="SAM" id="MobiDB-lite"/>
    </source>
</evidence>
<gene>
    <name evidence="3" type="ORF">CPB84DRAFT_1764839</name>
</gene>
<feature type="compositionally biased region" description="Low complexity" evidence="1">
    <location>
        <begin position="222"/>
        <end position="237"/>
    </location>
</feature>
<accession>A0A9P5NZ46</accession>
<name>A0A9P5NZ46_GYMJU</name>
<dbReference type="OrthoDB" id="660555at2759"/>
<feature type="region of interest" description="Disordered" evidence="1">
    <location>
        <begin position="185"/>
        <end position="237"/>
    </location>
</feature>
<evidence type="ECO:0000259" key="2">
    <source>
        <dbReference type="PROSITE" id="PS50010"/>
    </source>
</evidence>
<dbReference type="Pfam" id="PF00621">
    <property type="entry name" value="RhoGEF"/>
    <property type="match status" value="1"/>
</dbReference>
<reference evidence="3" key="1">
    <citation type="submission" date="2020-11" db="EMBL/GenBank/DDBJ databases">
        <authorList>
            <consortium name="DOE Joint Genome Institute"/>
            <person name="Ahrendt S."/>
            <person name="Riley R."/>
            <person name="Andreopoulos W."/>
            <person name="LaButti K."/>
            <person name="Pangilinan J."/>
            <person name="Ruiz-duenas F.J."/>
            <person name="Barrasa J.M."/>
            <person name="Sanchez-Garcia M."/>
            <person name="Camarero S."/>
            <person name="Miyauchi S."/>
            <person name="Serrano A."/>
            <person name="Linde D."/>
            <person name="Babiker R."/>
            <person name="Drula E."/>
            <person name="Ayuso-Fernandez I."/>
            <person name="Pacheco R."/>
            <person name="Padilla G."/>
            <person name="Ferreira P."/>
            <person name="Barriuso J."/>
            <person name="Kellner H."/>
            <person name="Castanera R."/>
            <person name="Alfaro M."/>
            <person name="Ramirez L."/>
            <person name="Pisabarro A.G."/>
            <person name="Kuo A."/>
            <person name="Tritt A."/>
            <person name="Lipzen A."/>
            <person name="He G."/>
            <person name="Yan M."/>
            <person name="Ng V."/>
            <person name="Cullen D."/>
            <person name="Martin F."/>
            <person name="Rosso M.-N."/>
            <person name="Henrissat B."/>
            <person name="Hibbett D."/>
            <person name="Martinez A.T."/>
            <person name="Grigoriev I.V."/>
        </authorList>
    </citation>
    <scope>NUCLEOTIDE SEQUENCE</scope>
    <source>
        <strain evidence="3">AH 44721</strain>
    </source>
</reference>
<dbReference type="InterPro" id="IPR035899">
    <property type="entry name" value="DBL_dom_sf"/>
</dbReference>
<proteinExistence type="predicted"/>
<sequence>MANSLLGKDKVNGKGKEKEQSKAENAEPTTLGRRAKFMLGSDSDVDLPASFTNASRSRSPVPPLSLSASLSRDMTSSPSPIEQRQPSIHRPALLRRDAVISPEEPVGRRRWTLASVITDEGISDEGLVKELEKMRQVVEWARRREKERKGGTEQAVADEDEEEEMGVVWDIGMDVWEKEREKGGGVLYESPHSETGTVTPDETDGHANNNEKRASFPLLPYAPSSGPSTTRRSTAPSPTWLAAQRALLICRELILTERHYLSLLLSLLSQHTATPPPPLMLRYVEELVRASAGVLAGMEKEPSVGGVARAFLEKEEEVMLAYVGWCGVVGGWFVNNHHEGGKVVDGQAGLYDEDAKTPLKRTVSMWRKSMPSIAALGLEGGGMISVYGRGERDPEKEKERSKAMLSPPPAGIGVGVVPPSVSAASALAVPVSRSISSIGLVSSMSTSAAMKGPQQQRKPPSVRELAILPTQRVMRYVLLYRDLLSHTPHTSPSRAFVERAVETACRIADKCDRAQGNAAFVASSSTGHGGASENGSSAKESKSNSAVSEDGHSKPATSPISAVFPISLTTSLSTTGGPGVLKKKKPMELPVGSSVMGGRMKNTRTVSMKSLSGLGWGRNVKAENGDVPMVVNLGGAGQEEAAVTTRKI</sequence>
<protein>
    <recommendedName>
        <fullName evidence="2">DH domain-containing protein</fullName>
    </recommendedName>
</protein>
<feature type="compositionally biased region" description="Polar residues" evidence="1">
    <location>
        <begin position="533"/>
        <end position="547"/>
    </location>
</feature>